<sequence>MGKKNIKRDLLKLAVALIAFAALCYGIYYVSKGVDRENKYTHPITRPGASW</sequence>
<evidence type="ECO:0000313" key="2">
    <source>
        <dbReference type="Proteomes" id="UP001063350"/>
    </source>
</evidence>
<reference evidence="1" key="1">
    <citation type="submission" date="2020-12" db="EMBL/GenBank/DDBJ databases">
        <title>Desulfobium dissulfuricans gen. nov., sp. nov., a novel mesophilic, sulfate-reducing bacterium isolated from a deep-sea hydrothermal vent.</title>
        <authorList>
            <person name="Hashimoto Y."/>
            <person name="Tame A."/>
            <person name="Sawayama S."/>
            <person name="Miyazaki J."/>
            <person name="Takai K."/>
            <person name="Nakagawa S."/>
        </authorList>
    </citation>
    <scope>NUCLEOTIDE SEQUENCE</scope>
    <source>
        <strain evidence="1">GF1</strain>
    </source>
</reference>
<dbReference type="EMBL" id="AP024233">
    <property type="protein sequence ID" value="BCO10024.1"/>
    <property type="molecule type" value="Genomic_DNA"/>
</dbReference>
<gene>
    <name evidence="1" type="ORF">GF1_24000</name>
</gene>
<accession>A0A915XIN7</accession>
<dbReference type="AlphaFoldDB" id="A0A915XIN7"/>
<keyword evidence="2" id="KW-1185">Reference proteome</keyword>
<dbReference type="Proteomes" id="UP001063350">
    <property type="component" value="Chromosome"/>
</dbReference>
<evidence type="ECO:0000313" key="1">
    <source>
        <dbReference type="EMBL" id="BCO10024.1"/>
    </source>
</evidence>
<dbReference type="KEGG" id="ddu:GF1_24000"/>
<protein>
    <submittedName>
        <fullName evidence="1">Uncharacterized protein</fullName>
    </submittedName>
</protein>
<name>A0A915XIN7_9BACT</name>
<proteinExistence type="predicted"/>
<dbReference type="RefSeq" id="WP_267926764.1">
    <property type="nucleotide sequence ID" value="NZ_AP024233.1"/>
</dbReference>
<organism evidence="1 2">
    <name type="scientific">Desulfolithobacter dissulfuricans</name>
    <dbReference type="NCBI Taxonomy" id="2795293"/>
    <lineage>
        <taxon>Bacteria</taxon>
        <taxon>Pseudomonadati</taxon>
        <taxon>Thermodesulfobacteriota</taxon>
        <taxon>Desulfobulbia</taxon>
        <taxon>Desulfobulbales</taxon>
        <taxon>Desulfobulbaceae</taxon>
        <taxon>Desulfolithobacter</taxon>
    </lineage>
</organism>